<evidence type="ECO:0000256" key="6">
    <source>
        <dbReference type="ARBA" id="ARBA00023027"/>
    </source>
</evidence>
<comment type="catalytic activity">
    <reaction evidence="7">
        <text>3-hydroxy-2-methylpropanoate + NAD(+) = 2-methyl-3-oxopropanoate + NADH + H(+)</text>
        <dbReference type="Rhea" id="RHEA:17681"/>
        <dbReference type="ChEBI" id="CHEBI:11805"/>
        <dbReference type="ChEBI" id="CHEBI:15378"/>
        <dbReference type="ChEBI" id="CHEBI:57540"/>
        <dbReference type="ChEBI" id="CHEBI:57700"/>
        <dbReference type="ChEBI" id="CHEBI:57945"/>
        <dbReference type="EC" id="1.1.1.31"/>
    </reaction>
</comment>
<dbReference type="InterPro" id="IPR008927">
    <property type="entry name" value="6-PGluconate_DH-like_C_sf"/>
</dbReference>
<accession>A0A7S2RM62</accession>
<evidence type="ECO:0000259" key="8">
    <source>
        <dbReference type="Pfam" id="PF03446"/>
    </source>
</evidence>
<dbReference type="GO" id="GO:0009083">
    <property type="term" value="P:branched-chain amino acid catabolic process"/>
    <property type="evidence" value="ECO:0007669"/>
    <property type="project" value="UniProtKB-KW"/>
</dbReference>
<dbReference type="InterPro" id="IPR029154">
    <property type="entry name" value="HIBADH-like_NADP-bd"/>
</dbReference>
<dbReference type="SFLD" id="SFLDG01129">
    <property type="entry name" value="C1.5:_HAD__Beta-PGM__Phosphata"/>
    <property type="match status" value="1"/>
</dbReference>
<dbReference type="Gene3D" id="3.40.50.1000">
    <property type="entry name" value="HAD superfamily/HAD-like"/>
    <property type="match status" value="1"/>
</dbReference>
<dbReference type="InterPro" id="IPR023214">
    <property type="entry name" value="HAD_sf"/>
</dbReference>
<dbReference type="GO" id="GO:0051287">
    <property type="term" value="F:NAD binding"/>
    <property type="evidence" value="ECO:0007669"/>
    <property type="project" value="InterPro"/>
</dbReference>
<dbReference type="SUPFAM" id="SSF51735">
    <property type="entry name" value="NAD(P)-binding Rossmann-fold domains"/>
    <property type="match status" value="1"/>
</dbReference>
<reference evidence="10" key="1">
    <citation type="submission" date="2021-01" db="EMBL/GenBank/DDBJ databases">
        <authorList>
            <person name="Corre E."/>
            <person name="Pelletier E."/>
            <person name="Niang G."/>
            <person name="Scheremetjew M."/>
            <person name="Finn R."/>
            <person name="Kale V."/>
            <person name="Holt S."/>
            <person name="Cochrane G."/>
            <person name="Meng A."/>
            <person name="Brown T."/>
            <person name="Cohen L."/>
        </authorList>
    </citation>
    <scope>NUCLEOTIDE SEQUENCE</scope>
    <source>
        <strain evidence="10">NY070348D</strain>
    </source>
</reference>
<evidence type="ECO:0000259" key="9">
    <source>
        <dbReference type="Pfam" id="PF14833"/>
    </source>
</evidence>
<gene>
    <name evidence="10" type="ORF">QSP1433_LOCUS4937</name>
</gene>
<dbReference type="Pfam" id="PF14833">
    <property type="entry name" value="NAD_binding_11"/>
    <property type="match status" value="1"/>
</dbReference>
<dbReference type="PANTHER" id="PTHR22981">
    <property type="entry name" value="3-HYDROXYISOBUTYRATE DEHYDROGENASE-RELATED"/>
    <property type="match status" value="1"/>
</dbReference>
<feature type="domain" description="3-hydroxyisobutyrate dehydrogenase-like NAD-binding" evidence="9">
    <location>
        <begin position="169"/>
        <end position="287"/>
    </location>
</feature>
<evidence type="ECO:0000256" key="2">
    <source>
        <dbReference type="ARBA" id="ARBA00006013"/>
    </source>
</evidence>
<comment type="similarity">
    <text evidence="2">Belongs to the HIBADH-related family. 3-hydroxyisobutyrate dehydrogenase subfamily.</text>
</comment>
<dbReference type="InterPro" id="IPR013328">
    <property type="entry name" value="6PGD_dom2"/>
</dbReference>
<dbReference type="AlphaFoldDB" id="A0A7S2RM62"/>
<dbReference type="GO" id="GO:0008442">
    <property type="term" value="F:3-hydroxyisobutyrate dehydrogenase activity"/>
    <property type="evidence" value="ECO:0007669"/>
    <property type="project" value="UniProtKB-EC"/>
</dbReference>
<dbReference type="InterPro" id="IPR036412">
    <property type="entry name" value="HAD-like_sf"/>
</dbReference>
<dbReference type="Gene3D" id="1.10.1040.10">
    <property type="entry name" value="N-(1-d-carboxylethyl)-l-norvaline Dehydrogenase, domain 2"/>
    <property type="match status" value="1"/>
</dbReference>
<keyword evidence="4" id="KW-0101">Branched-chain amino acid catabolism</keyword>
<dbReference type="EC" id="1.1.1.31" evidence="3"/>
<dbReference type="SFLD" id="SFLDS00003">
    <property type="entry name" value="Haloacid_Dehalogenase"/>
    <property type="match status" value="1"/>
</dbReference>
<evidence type="ECO:0000256" key="3">
    <source>
        <dbReference type="ARBA" id="ARBA00012991"/>
    </source>
</evidence>
<dbReference type="Gene3D" id="3.40.50.720">
    <property type="entry name" value="NAD(P)-binding Rossmann-like Domain"/>
    <property type="match status" value="1"/>
</dbReference>
<comment type="pathway">
    <text evidence="1">Amino-acid degradation; L-valine degradation.</text>
</comment>
<evidence type="ECO:0000313" key="10">
    <source>
        <dbReference type="EMBL" id="CAD9675095.1"/>
    </source>
</evidence>
<evidence type="ECO:0000256" key="7">
    <source>
        <dbReference type="ARBA" id="ARBA00049197"/>
    </source>
</evidence>
<evidence type="ECO:0000256" key="4">
    <source>
        <dbReference type="ARBA" id="ARBA00022456"/>
    </source>
</evidence>
<dbReference type="PANTHER" id="PTHR22981:SF7">
    <property type="entry name" value="3-HYDROXYISOBUTYRATE DEHYDROGENASE, MITOCHONDRIAL"/>
    <property type="match status" value="1"/>
</dbReference>
<dbReference type="EMBL" id="HBHK01007987">
    <property type="protein sequence ID" value="CAD9675095.1"/>
    <property type="molecule type" value="Transcribed_RNA"/>
</dbReference>
<evidence type="ECO:0000256" key="5">
    <source>
        <dbReference type="ARBA" id="ARBA00023002"/>
    </source>
</evidence>
<dbReference type="InterPro" id="IPR036291">
    <property type="entry name" value="NAD(P)-bd_dom_sf"/>
</dbReference>
<sequence length="535" mass="58057">MVVARKCGFIGLGSMGGAIASTLAKSIPGIHVYDIDSSKMDQFTQGQDVVSHTCASQVFDECDVVFMCLPTSEHVKETIKKHEASLKANTVIADMTSGDYMVSRSLAEHLKANRDVSYIDLPISGGRKGALNGTLTAIAAGDEDRYRDVVRPLANVFASDILHVSEVPGSAHAVKSINNSLNMLNLISTSEGLIALEKIGVSPSRAVQAINKSSGRSLQSTDRIPQEVLSRRFGYGFSLGLMSKDCDLGCSLVGENGSVLNPAFSKTIRAIKDDLGQEIDYTNVIKALEKKSGATLTYTGTPPPVIFQSNLSLLVCDMAGTTVDEQGLVYQILTDTLNQYSLDVEVKEIDPWHGAEKIKVVEHFINSRRPDLSPVESMELTEQVHETFTDNISKAYFESDNLKLIDDSLPEYLNNLRSKGVKVCLNTGYPIKIQEGIIDKLGMKDFIDGWVSAEEVGGRPKPYMIHKLMKRFQVEDVRRVAKAGDSVRDIQEGLNVGVGLNIAVLSGADSQSILTDAGADVCVENITKVLHPSDL</sequence>
<keyword evidence="5" id="KW-0560">Oxidoreductase</keyword>
<protein>
    <recommendedName>
        <fullName evidence="3">3-hydroxyisobutyrate dehydrogenase</fullName>
        <ecNumber evidence="3">1.1.1.31</ecNumber>
    </recommendedName>
</protein>
<dbReference type="Pfam" id="PF00702">
    <property type="entry name" value="Hydrolase"/>
    <property type="match status" value="1"/>
</dbReference>
<keyword evidence="6" id="KW-0520">NAD</keyword>
<dbReference type="Pfam" id="PF03446">
    <property type="entry name" value="NAD_binding_2"/>
    <property type="match status" value="1"/>
</dbReference>
<dbReference type="SUPFAM" id="SSF56784">
    <property type="entry name" value="HAD-like"/>
    <property type="match status" value="1"/>
</dbReference>
<name>A0A7S2RM62_9STRA</name>
<proteinExistence type="inferred from homology"/>
<dbReference type="GO" id="GO:0050661">
    <property type="term" value="F:NADP binding"/>
    <property type="evidence" value="ECO:0007669"/>
    <property type="project" value="InterPro"/>
</dbReference>
<dbReference type="InterPro" id="IPR006115">
    <property type="entry name" value="6PGDH_NADP-bd"/>
</dbReference>
<organism evidence="10">
    <name type="scientific">Mucochytrium quahogii</name>
    <dbReference type="NCBI Taxonomy" id="96639"/>
    <lineage>
        <taxon>Eukaryota</taxon>
        <taxon>Sar</taxon>
        <taxon>Stramenopiles</taxon>
        <taxon>Bigyra</taxon>
        <taxon>Labyrinthulomycetes</taxon>
        <taxon>Thraustochytrida</taxon>
        <taxon>Thraustochytriidae</taxon>
        <taxon>Mucochytrium</taxon>
    </lineage>
</organism>
<feature type="domain" description="6-phosphogluconate dehydrogenase NADP-binding" evidence="8">
    <location>
        <begin position="7"/>
        <end position="153"/>
    </location>
</feature>
<dbReference type="SUPFAM" id="SSF48179">
    <property type="entry name" value="6-phosphogluconate dehydrogenase C-terminal domain-like"/>
    <property type="match status" value="1"/>
</dbReference>
<evidence type="ECO:0000256" key="1">
    <source>
        <dbReference type="ARBA" id="ARBA00005109"/>
    </source>
</evidence>